<evidence type="ECO:0000256" key="4">
    <source>
        <dbReference type="ARBA" id="ARBA00023136"/>
    </source>
</evidence>
<protein>
    <submittedName>
        <fullName evidence="7">RagB/SusD family nutrient uptake outer membrane protein</fullName>
    </submittedName>
</protein>
<evidence type="ECO:0000256" key="1">
    <source>
        <dbReference type="ARBA" id="ARBA00004442"/>
    </source>
</evidence>
<reference evidence="7" key="1">
    <citation type="journal article" date="2021" name="PeerJ">
        <title>Extensive microbial diversity within the chicken gut microbiome revealed by metagenomics and culture.</title>
        <authorList>
            <person name="Gilroy R."/>
            <person name="Ravi A."/>
            <person name="Getino M."/>
            <person name="Pursley I."/>
            <person name="Horton D.L."/>
            <person name="Alikhan N.F."/>
            <person name="Baker D."/>
            <person name="Gharbi K."/>
            <person name="Hall N."/>
            <person name="Watson M."/>
            <person name="Adriaenssens E.M."/>
            <person name="Foster-Nyarko E."/>
            <person name="Jarju S."/>
            <person name="Secka A."/>
            <person name="Antonio M."/>
            <person name="Oren A."/>
            <person name="Chaudhuri R.R."/>
            <person name="La Ragione R."/>
            <person name="Hildebrand F."/>
            <person name="Pallen M.J."/>
        </authorList>
    </citation>
    <scope>NUCLEOTIDE SEQUENCE</scope>
    <source>
        <strain evidence="7">CHK55-1828</strain>
    </source>
</reference>
<organism evidence="7 8">
    <name type="scientific">Mediterranea massiliensis</name>
    <dbReference type="NCBI Taxonomy" id="1841865"/>
    <lineage>
        <taxon>Bacteria</taxon>
        <taxon>Pseudomonadati</taxon>
        <taxon>Bacteroidota</taxon>
        <taxon>Bacteroidia</taxon>
        <taxon>Bacteroidales</taxon>
        <taxon>Bacteroidaceae</taxon>
        <taxon>Mediterranea</taxon>
    </lineage>
</organism>
<sequence length="182" mass="20881">MFLLGQHSFHPFFLAFQAVYSAGKQVSKLMYNIRRERRCELIEEGMRMFDLKRWRALDQLDYTNFPTEAYRVSGMNLWESEELADFEEGELKGEGDPGVTGPNISGKTNSGKYLCPYRANSNHYLYNRGYKWCEAHYLSPIGIKNFRQTASNLEDLSTSVIYQNPGWATEVDATPIGVPAQN</sequence>
<dbReference type="GO" id="GO:0009279">
    <property type="term" value="C:cell outer membrane"/>
    <property type="evidence" value="ECO:0007669"/>
    <property type="project" value="UniProtKB-SubCell"/>
</dbReference>
<name>A0A921HWH4_9BACT</name>
<dbReference type="InterPro" id="IPR012944">
    <property type="entry name" value="SusD_RagB_dom"/>
</dbReference>
<evidence type="ECO:0000256" key="2">
    <source>
        <dbReference type="ARBA" id="ARBA00006275"/>
    </source>
</evidence>
<evidence type="ECO:0000313" key="8">
    <source>
        <dbReference type="Proteomes" id="UP000717835"/>
    </source>
</evidence>
<comment type="similarity">
    <text evidence="2">Belongs to the SusD family.</text>
</comment>
<evidence type="ECO:0000256" key="5">
    <source>
        <dbReference type="ARBA" id="ARBA00023237"/>
    </source>
</evidence>
<evidence type="ECO:0000313" key="7">
    <source>
        <dbReference type="EMBL" id="HJF91700.1"/>
    </source>
</evidence>
<keyword evidence="3" id="KW-0732">Signal</keyword>
<gene>
    <name evidence="7" type="ORF">K8W02_04860</name>
</gene>
<dbReference type="SUPFAM" id="SSF48452">
    <property type="entry name" value="TPR-like"/>
    <property type="match status" value="1"/>
</dbReference>
<dbReference type="RefSeq" id="WP_276827016.1">
    <property type="nucleotide sequence ID" value="NZ_DYVX01000038.1"/>
</dbReference>
<dbReference type="Gene3D" id="1.25.40.390">
    <property type="match status" value="1"/>
</dbReference>
<dbReference type="Proteomes" id="UP000717835">
    <property type="component" value="Unassembled WGS sequence"/>
</dbReference>
<keyword evidence="4" id="KW-0472">Membrane</keyword>
<dbReference type="Pfam" id="PF07980">
    <property type="entry name" value="SusD_RagB"/>
    <property type="match status" value="1"/>
</dbReference>
<dbReference type="InterPro" id="IPR011990">
    <property type="entry name" value="TPR-like_helical_dom_sf"/>
</dbReference>
<dbReference type="AlphaFoldDB" id="A0A921HWH4"/>
<comment type="caution">
    <text evidence="7">The sequence shown here is derived from an EMBL/GenBank/DDBJ whole genome shotgun (WGS) entry which is preliminary data.</text>
</comment>
<comment type="subcellular location">
    <subcellularLocation>
        <location evidence="1">Cell outer membrane</location>
    </subcellularLocation>
</comment>
<feature type="domain" description="RagB/SusD" evidence="6">
    <location>
        <begin position="25"/>
        <end position="167"/>
    </location>
</feature>
<proteinExistence type="inferred from homology"/>
<evidence type="ECO:0000256" key="3">
    <source>
        <dbReference type="ARBA" id="ARBA00022729"/>
    </source>
</evidence>
<dbReference type="EMBL" id="DYVX01000038">
    <property type="protein sequence ID" value="HJF91700.1"/>
    <property type="molecule type" value="Genomic_DNA"/>
</dbReference>
<evidence type="ECO:0000259" key="6">
    <source>
        <dbReference type="Pfam" id="PF07980"/>
    </source>
</evidence>
<keyword evidence="5" id="KW-0998">Cell outer membrane</keyword>
<accession>A0A921HWH4</accession>
<reference evidence="7" key="2">
    <citation type="submission" date="2021-09" db="EMBL/GenBank/DDBJ databases">
        <authorList>
            <person name="Gilroy R."/>
        </authorList>
    </citation>
    <scope>NUCLEOTIDE SEQUENCE</scope>
    <source>
        <strain evidence="7">CHK55-1828</strain>
    </source>
</reference>